<sequence>MTIGLTPTMYKGKGFNEEQNGEKSEVIVEVSATLLDISCHKEI</sequence>
<proteinExistence type="predicted"/>
<protein>
    <submittedName>
        <fullName evidence="1">Uncharacterized protein</fullName>
    </submittedName>
</protein>
<dbReference type="EMBL" id="KQ417237">
    <property type="protein sequence ID" value="KOF93060.1"/>
    <property type="molecule type" value="Genomic_DNA"/>
</dbReference>
<dbReference type="AlphaFoldDB" id="A0A0L8HW98"/>
<reference evidence="1" key="1">
    <citation type="submission" date="2015-07" db="EMBL/GenBank/DDBJ databases">
        <title>MeaNS - Measles Nucleotide Surveillance Program.</title>
        <authorList>
            <person name="Tran T."/>
            <person name="Druce J."/>
        </authorList>
    </citation>
    <scope>NUCLEOTIDE SEQUENCE</scope>
    <source>
        <strain evidence="1">UCB-OBI-ISO-001</strain>
        <tissue evidence="1">Gonad</tissue>
    </source>
</reference>
<gene>
    <name evidence="1" type="ORF">OCBIM_22005259mg</name>
</gene>
<evidence type="ECO:0000313" key="1">
    <source>
        <dbReference type="EMBL" id="KOF93060.1"/>
    </source>
</evidence>
<accession>A0A0L8HW98</accession>
<name>A0A0L8HW98_OCTBM</name>
<organism evidence="1">
    <name type="scientific">Octopus bimaculoides</name>
    <name type="common">California two-spotted octopus</name>
    <dbReference type="NCBI Taxonomy" id="37653"/>
    <lineage>
        <taxon>Eukaryota</taxon>
        <taxon>Metazoa</taxon>
        <taxon>Spiralia</taxon>
        <taxon>Lophotrochozoa</taxon>
        <taxon>Mollusca</taxon>
        <taxon>Cephalopoda</taxon>
        <taxon>Coleoidea</taxon>
        <taxon>Octopodiformes</taxon>
        <taxon>Octopoda</taxon>
        <taxon>Incirrata</taxon>
        <taxon>Octopodidae</taxon>
        <taxon>Octopus</taxon>
    </lineage>
</organism>